<name>A0ABY7ZTL8_9ACTN</name>
<evidence type="ECO:0000313" key="2">
    <source>
        <dbReference type="EMBL" id="WDZ86392.1"/>
    </source>
</evidence>
<dbReference type="NCBIfam" id="TIGR03816">
    <property type="entry name" value="tadE_like_DECH"/>
    <property type="match status" value="1"/>
</dbReference>
<evidence type="ECO:0000256" key="1">
    <source>
        <dbReference type="SAM" id="Phobius"/>
    </source>
</evidence>
<reference evidence="2 3" key="1">
    <citation type="submission" date="2023-02" db="EMBL/GenBank/DDBJ databases">
        <authorList>
            <person name="Mo P."/>
        </authorList>
    </citation>
    <scope>NUCLEOTIDE SEQUENCE [LARGE SCALE GENOMIC DNA]</scope>
    <source>
        <strain evidence="2 3">HUAS 3</strain>
    </source>
</reference>
<gene>
    <name evidence="2" type="ORF">PVK37_08320</name>
</gene>
<feature type="transmembrane region" description="Helical" evidence="1">
    <location>
        <begin position="20"/>
        <end position="44"/>
    </location>
</feature>
<keyword evidence="3" id="KW-1185">Reference proteome</keyword>
<keyword evidence="1" id="KW-0472">Membrane</keyword>
<proteinExistence type="predicted"/>
<dbReference type="EMBL" id="CP118615">
    <property type="protein sequence ID" value="WDZ86392.1"/>
    <property type="molecule type" value="Genomic_DNA"/>
</dbReference>
<evidence type="ECO:0000313" key="3">
    <source>
        <dbReference type="Proteomes" id="UP001219605"/>
    </source>
</evidence>
<dbReference type="InterPro" id="IPR021202">
    <property type="entry name" value="Rv3654c-like"/>
</dbReference>
<dbReference type="Proteomes" id="UP001219605">
    <property type="component" value="Chromosome"/>
</dbReference>
<sequence>MGRAGVGAVLVPDGRDQGGASVLLLAVGLVLLLTGVFGAVVGAARTARQQARMAADFAALAGAALGVRGEEAACRRAADFANANRARLTRCQLEGLDLLVTTEVTVELAPGLTRRASITSRAGPTRG</sequence>
<protein>
    <submittedName>
        <fullName evidence="2">Flp pilus-assembly TadE/G-like family protein</fullName>
    </submittedName>
</protein>
<organism evidence="2 3">
    <name type="scientific">Micromonospora cathayae</name>
    <dbReference type="NCBI Taxonomy" id="3028804"/>
    <lineage>
        <taxon>Bacteria</taxon>
        <taxon>Bacillati</taxon>
        <taxon>Actinomycetota</taxon>
        <taxon>Actinomycetes</taxon>
        <taxon>Micromonosporales</taxon>
        <taxon>Micromonosporaceae</taxon>
        <taxon>Micromonospora</taxon>
    </lineage>
</organism>
<keyword evidence="1" id="KW-1133">Transmembrane helix</keyword>
<accession>A0ABY7ZTL8</accession>
<keyword evidence="1" id="KW-0812">Transmembrane</keyword>